<dbReference type="Proteomes" id="UP000198703">
    <property type="component" value="Unassembled WGS sequence"/>
</dbReference>
<keyword evidence="2" id="KW-1185">Reference proteome</keyword>
<dbReference type="RefSeq" id="WP_139284096.1">
    <property type="nucleotide sequence ID" value="NZ_FNQM01000012.1"/>
</dbReference>
<reference evidence="1 2" key="1">
    <citation type="submission" date="2016-10" db="EMBL/GenBank/DDBJ databases">
        <authorList>
            <person name="de Groot N.N."/>
        </authorList>
    </citation>
    <scope>NUCLEOTIDE SEQUENCE [LARGE SCALE GENOMIC DNA]</scope>
    <source>
        <strain evidence="1 2">DSM 15345</strain>
    </source>
</reference>
<sequence>MTLRSPAIAPDAPYPMRGGALRWTAPKPHGGRLPLDAVAGVARSFFVAAEVDPGRAVARTPDLHADLRVHDGRARLRRTLRRAPHSLGA</sequence>
<organism evidence="1 2">
    <name type="scientific">Rubrimonas cliftonensis</name>
    <dbReference type="NCBI Taxonomy" id="89524"/>
    <lineage>
        <taxon>Bacteria</taxon>
        <taxon>Pseudomonadati</taxon>
        <taxon>Pseudomonadota</taxon>
        <taxon>Alphaproteobacteria</taxon>
        <taxon>Rhodobacterales</taxon>
        <taxon>Paracoccaceae</taxon>
        <taxon>Rubrimonas</taxon>
    </lineage>
</organism>
<protein>
    <submittedName>
        <fullName evidence="1">Uncharacterized protein</fullName>
    </submittedName>
</protein>
<evidence type="ECO:0000313" key="1">
    <source>
        <dbReference type="EMBL" id="SEA79745.1"/>
    </source>
</evidence>
<gene>
    <name evidence="1" type="ORF">SAMN05444370_11236</name>
</gene>
<dbReference type="AlphaFoldDB" id="A0A1H4E3X7"/>
<accession>A0A1H4E3X7</accession>
<proteinExistence type="predicted"/>
<dbReference type="EMBL" id="FNQM01000012">
    <property type="protein sequence ID" value="SEA79745.1"/>
    <property type="molecule type" value="Genomic_DNA"/>
</dbReference>
<evidence type="ECO:0000313" key="2">
    <source>
        <dbReference type="Proteomes" id="UP000198703"/>
    </source>
</evidence>
<name>A0A1H4E3X7_9RHOB</name>